<feature type="compositionally biased region" description="Basic and acidic residues" evidence="1">
    <location>
        <begin position="216"/>
        <end position="235"/>
    </location>
</feature>
<gene>
    <name evidence="2" type="ORF">HDK90DRAFT_465764</name>
</gene>
<feature type="compositionally biased region" description="Polar residues" evidence="1">
    <location>
        <begin position="708"/>
        <end position="719"/>
    </location>
</feature>
<feature type="compositionally biased region" description="Polar residues" evidence="1">
    <location>
        <begin position="770"/>
        <end position="779"/>
    </location>
</feature>
<feature type="compositionally biased region" description="Low complexity" evidence="1">
    <location>
        <begin position="720"/>
        <end position="733"/>
    </location>
</feature>
<feature type="compositionally biased region" description="Basic and acidic residues" evidence="1">
    <location>
        <begin position="74"/>
        <end position="86"/>
    </location>
</feature>
<proteinExistence type="predicted"/>
<feature type="compositionally biased region" description="Low complexity" evidence="1">
    <location>
        <begin position="631"/>
        <end position="641"/>
    </location>
</feature>
<feature type="region of interest" description="Disordered" evidence="1">
    <location>
        <begin position="1"/>
        <end position="134"/>
    </location>
</feature>
<dbReference type="EMBL" id="JBBWRZ010000005">
    <property type="protein sequence ID" value="KAK8235402.1"/>
    <property type="molecule type" value="Genomic_DNA"/>
</dbReference>
<accession>A0ABR1YPQ6</accession>
<feature type="region of interest" description="Disordered" evidence="1">
    <location>
        <begin position="430"/>
        <end position="816"/>
    </location>
</feature>
<sequence length="816" mass="89712">MARLRNYMRASPLVDISHDAPSSSQRQSHHDTESITRSRSRPSSRRRSTLTSEAASPTSSPRSYKILKGVARKGYYEDRHRVHGDYPSDEEREGGSVPCESESDGDGPILERSPTARKKVLPNPASPGTARSREKKSLALAMAFAKLKADYELKKSRGEATLEDDARFERAEIKERSRLDDLDKEKSTPRESPGKTVSTQGRHGMFGRIQPSPRKSSREKEILQENGPREVESSIRESSTLGAPETRPRVSFAQQMAELRKVHKLPRLPSPYKLSRFWEGCDVDPSPEFMAEHWKYMEQLANEGKEDFQTRVRRSRHSTTSSPLSSPPATTPEDQSARQSPERQPRPSNVISLGTQTHVDFDAGETMISRDDLKQKFRGLAGELGITIDSNAGETTISRDVLKQKFRELAGELGITIDIAASTDGASSKTLVHSSTQTNVVQKRVNQGPPEGATETVTKKVRMDSGNSGGDSDDGNDSSDIDSSDDNEGYKTTRESRARESRARESRESSSAWVRRSNRRFSNGTPLYRADRHPADEFLISSPKERAESVANSGDDESEDDEVVVHWPRKSSPQPRTPIKAPPAKSPTSSSTPKRRGRKPGARVVNGKVVWPSGDGTPNGHKGLAETSSMNNTTTPTQTQPKFDFSPARTKRTPILSDKARANAMNSKTASTSGTKKAPAQKTRSKTVDSPTAAKATAPRSEPKKSDQGSSKPKSSTPYTASKSTAAQSQSKKLATSSSDPRRSNTPNAAPNQMRIVNGFLRGGTENELESSSEVTMHNSDAKKKKFSFSVPNRSSTPEFPKGSRPVNLNRTLFRP</sequence>
<evidence type="ECO:0000313" key="2">
    <source>
        <dbReference type="EMBL" id="KAK8235402.1"/>
    </source>
</evidence>
<feature type="compositionally biased region" description="Basic residues" evidence="1">
    <location>
        <begin position="38"/>
        <end position="48"/>
    </location>
</feature>
<feature type="compositionally biased region" description="Polar residues" evidence="1">
    <location>
        <begin position="734"/>
        <end position="751"/>
    </location>
</feature>
<feature type="compositionally biased region" description="Polar residues" evidence="1">
    <location>
        <begin position="430"/>
        <end position="445"/>
    </location>
</feature>
<keyword evidence="3" id="KW-1185">Reference proteome</keyword>
<comment type="caution">
    <text evidence="2">The sequence shown here is derived from an EMBL/GenBank/DDBJ whole genome shotgun (WGS) entry which is preliminary data.</text>
</comment>
<reference evidence="2 3" key="1">
    <citation type="submission" date="2024-04" db="EMBL/GenBank/DDBJ databases">
        <title>Phyllosticta paracitricarpa is synonymous to the EU quarantine fungus P. citricarpa based on phylogenomic analyses.</title>
        <authorList>
            <consortium name="Lawrence Berkeley National Laboratory"/>
            <person name="Van Ingen-Buijs V.A."/>
            <person name="Van Westerhoven A.C."/>
            <person name="Haridas S."/>
            <person name="Skiadas P."/>
            <person name="Martin F."/>
            <person name="Groenewald J.Z."/>
            <person name="Crous P.W."/>
            <person name="Seidl M.F."/>
        </authorList>
    </citation>
    <scope>NUCLEOTIDE SEQUENCE [LARGE SCALE GENOMIC DNA]</scope>
    <source>
        <strain evidence="2 3">CBS 123374</strain>
    </source>
</reference>
<feature type="compositionally biased region" description="Polar residues" evidence="1">
    <location>
        <begin position="664"/>
        <end position="675"/>
    </location>
</feature>
<evidence type="ECO:0000256" key="1">
    <source>
        <dbReference type="SAM" id="MobiDB-lite"/>
    </source>
</evidence>
<dbReference type="Proteomes" id="UP001492380">
    <property type="component" value="Unassembled WGS sequence"/>
</dbReference>
<name>A0ABR1YPQ6_9PEZI</name>
<feature type="compositionally biased region" description="Basic and acidic residues" evidence="1">
    <location>
        <begin position="488"/>
        <end position="508"/>
    </location>
</feature>
<feature type="compositionally biased region" description="Polar residues" evidence="1">
    <location>
        <begin position="807"/>
        <end position="816"/>
    </location>
</feature>
<protein>
    <submittedName>
        <fullName evidence="2">Uncharacterized protein</fullName>
    </submittedName>
</protein>
<feature type="compositionally biased region" description="Acidic residues" evidence="1">
    <location>
        <begin position="471"/>
        <end position="487"/>
    </location>
</feature>
<feature type="compositionally biased region" description="Polar residues" evidence="1">
    <location>
        <begin position="53"/>
        <end position="62"/>
    </location>
</feature>
<evidence type="ECO:0000313" key="3">
    <source>
        <dbReference type="Proteomes" id="UP001492380"/>
    </source>
</evidence>
<feature type="compositionally biased region" description="Basic and acidic residues" evidence="1">
    <location>
        <begin position="152"/>
        <end position="193"/>
    </location>
</feature>
<feature type="region of interest" description="Disordered" evidence="1">
    <location>
        <begin position="305"/>
        <end position="358"/>
    </location>
</feature>
<feature type="region of interest" description="Disordered" evidence="1">
    <location>
        <begin position="152"/>
        <end position="252"/>
    </location>
</feature>
<feature type="compositionally biased region" description="Polar residues" evidence="1">
    <location>
        <begin position="346"/>
        <end position="358"/>
    </location>
</feature>
<organism evidence="2 3">
    <name type="scientific">Phyllosticta capitalensis</name>
    <dbReference type="NCBI Taxonomy" id="121624"/>
    <lineage>
        <taxon>Eukaryota</taxon>
        <taxon>Fungi</taxon>
        <taxon>Dikarya</taxon>
        <taxon>Ascomycota</taxon>
        <taxon>Pezizomycotina</taxon>
        <taxon>Dothideomycetes</taxon>
        <taxon>Dothideomycetes incertae sedis</taxon>
        <taxon>Botryosphaeriales</taxon>
        <taxon>Phyllostictaceae</taxon>
        <taxon>Phyllosticta</taxon>
    </lineage>
</organism>